<dbReference type="EMBL" id="FOWW01000005">
    <property type="protein sequence ID" value="SFQ23937.1"/>
    <property type="molecule type" value="Genomic_DNA"/>
</dbReference>
<organism evidence="2 3">
    <name type="scientific">Amycolatopsis arida</name>
    <dbReference type="NCBI Taxonomy" id="587909"/>
    <lineage>
        <taxon>Bacteria</taxon>
        <taxon>Bacillati</taxon>
        <taxon>Actinomycetota</taxon>
        <taxon>Actinomycetes</taxon>
        <taxon>Pseudonocardiales</taxon>
        <taxon>Pseudonocardiaceae</taxon>
        <taxon>Amycolatopsis</taxon>
    </lineage>
</organism>
<gene>
    <name evidence="2" type="ORF">SAMN05421810_105308</name>
</gene>
<sequence>MVVAVSVVALLVLGGLATLVIVYLNVHRDGGVPPTGAQLDPRCDAVSEQTRQRLRTTNPDPDLSGGEERMARCAWQQTKGVDGEGRRHLEVQIISGADRRPRCAGEQLPPPQLGQEACLGARLSGNITDVTLQVRQGGQFVLVSYSGWDVGFLGNEPAPVRDFANAVAAVGAEVLDNLTAR</sequence>
<evidence type="ECO:0000256" key="1">
    <source>
        <dbReference type="SAM" id="MobiDB-lite"/>
    </source>
</evidence>
<keyword evidence="3" id="KW-1185">Reference proteome</keyword>
<evidence type="ECO:0000313" key="2">
    <source>
        <dbReference type="EMBL" id="SFQ23937.1"/>
    </source>
</evidence>
<evidence type="ECO:0000313" key="3">
    <source>
        <dbReference type="Proteomes" id="UP000198727"/>
    </source>
</evidence>
<dbReference type="RefSeq" id="WP_092531151.1">
    <property type="nucleotide sequence ID" value="NZ_FOWW01000005.1"/>
</dbReference>
<evidence type="ECO:0008006" key="4">
    <source>
        <dbReference type="Google" id="ProtNLM"/>
    </source>
</evidence>
<name>A0A1I5WWL3_9PSEU</name>
<dbReference type="OrthoDB" id="3687320at2"/>
<dbReference type="AlphaFoldDB" id="A0A1I5WWL3"/>
<reference evidence="3" key="1">
    <citation type="submission" date="2016-10" db="EMBL/GenBank/DDBJ databases">
        <authorList>
            <person name="Varghese N."/>
            <person name="Submissions S."/>
        </authorList>
    </citation>
    <scope>NUCLEOTIDE SEQUENCE [LARGE SCALE GENOMIC DNA]</scope>
    <source>
        <strain evidence="3">CGMCC 4.5579</strain>
    </source>
</reference>
<proteinExistence type="predicted"/>
<feature type="region of interest" description="Disordered" evidence="1">
    <location>
        <begin position="48"/>
        <end position="67"/>
    </location>
</feature>
<protein>
    <recommendedName>
        <fullName evidence="4">DUF3558 domain-containing protein</fullName>
    </recommendedName>
</protein>
<accession>A0A1I5WWL3</accession>
<dbReference type="Proteomes" id="UP000198727">
    <property type="component" value="Unassembled WGS sequence"/>
</dbReference>